<evidence type="ECO:0000256" key="3">
    <source>
        <dbReference type="ARBA" id="ARBA00011245"/>
    </source>
</evidence>
<evidence type="ECO:0000259" key="13">
    <source>
        <dbReference type="SMART" id="SM00836"/>
    </source>
</evidence>
<dbReference type="GO" id="GO:0005737">
    <property type="term" value="C:cytoplasm"/>
    <property type="evidence" value="ECO:0007669"/>
    <property type="project" value="UniProtKB-SubCell"/>
</dbReference>
<dbReference type="PANTHER" id="PTHR11956">
    <property type="entry name" value="ARGINYL-TRNA SYNTHETASE"/>
    <property type="match status" value="1"/>
</dbReference>
<evidence type="ECO:0000256" key="7">
    <source>
        <dbReference type="ARBA" id="ARBA00022840"/>
    </source>
</evidence>
<name>A0A2J0KSN1_9BACT</name>
<dbReference type="InterPro" id="IPR009080">
    <property type="entry name" value="tRNAsynth_Ia_anticodon-bd"/>
</dbReference>
<evidence type="ECO:0000256" key="10">
    <source>
        <dbReference type="ARBA" id="ARBA00049339"/>
    </source>
</evidence>
<keyword evidence="8 11" id="KW-0648">Protein biosynthesis</keyword>
<evidence type="ECO:0000256" key="9">
    <source>
        <dbReference type="ARBA" id="ARBA00023146"/>
    </source>
</evidence>
<evidence type="ECO:0000256" key="1">
    <source>
        <dbReference type="ARBA" id="ARBA00004496"/>
    </source>
</evidence>
<evidence type="ECO:0000256" key="8">
    <source>
        <dbReference type="ARBA" id="ARBA00022917"/>
    </source>
</evidence>
<reference evidence="15 16" key="1">
    <citation type="submission" date="2017-09" db="EMBL/GenBank/DDBJ databases">
        <title>Depth-based differentiation of microbial function through sediment-hosted aquifers and enrichment of novel symbionts in the deep terrestrial subsurface.</title>
        <authorList>
            <person name="Probst A.J."/>
            <person name="Ladd B."/>
            <person name="Jarett J.K."/>
            <person name="Geller-Mcgrath D.E."/>
            <person name="Sieber C.M."/>
            <person name="Emerson J.B."/>
            <person name="Anantharaman K."/>
            <person name="Thomas B.C."/>
            <person name="Malmstrom R."/>
            <person name="Stieglmeier M."/>
            <person name="Klingl A."/>
            <person name="Woyke T."/>
            <person name="Ryan C.M."/>
            <person name="Banfield J.F."/>
        </authorList>
    </citation>
    <scope>NUCLEOTIDE SEQUENCE [LARGE SCALE GENOMIC DNA]</scope>
    <source>
        <strain evidence="15">CG07_land_8_20_14_0_80_42_15</strain>
    </source>
</reference>
<proteinExistence type="inferred from homology"/>
<dbReference type="Gene3D" id="1.10.730.10">
    <property type="entry name" value="Isoleucyl-tRNA Synthetase, Domain 1"/>
    <property type="match status" value="1"/>
</dbReference>
<dbReference type="SMART" id="SM01016">
    <property type="entry name" value="Arg_tRNA_synt_N"/>
    <property type="match status" value="1"/>
</dbReference>
<dbReference type="Gene3D" id="3.30.1360.70">
    <property type="entry name" value="Arginyl tRNA synthetase N-terminal domain"/>
    <property type="match status" value="1"/>
</dbReference>
<evidence type="ECO:0000259" key="14">
    <source>
        <dbReference type="SMART" id="SM01016"/>
    </source>
</evidence>
<comment type="caution">
    <text evidence="15">The sequence shown here is derived from an EMBL/GenBank/DDBJ whole genome shotgun (WGS) entry which is preliminary data.</text>
</comment>
<dbReference type="HAMAP" id="MF_00123">
    <property type="entry name" value="Arg_tRNA_synth"/>
    <property type="match status" value="1"/>
</dbReference>
<dbReference type="InterPro" id="IPR005148">
    <property type="entry name" value="Arg-tRNA-synth_N"/>
</dbReference>
<evidence type="ECO:0000256" key="5">
    <source>
        <dbReference type="ARBA" id="ARBA00022598"/>
    </source>
</evidence>
<organism evidence="15 16">
    <name type="scientific">Candidatus Aquitaenariimonas noxiae</name>
    <dbReference type="NCBI Taxonomy" id="1974741"/>
    <lineage>
        <taxon>Bacteria</taxon>
        <taxon>Pseudomonadati</taxon>
        <taxon>Candidatus Omnitrophota</taxon>
        <taxon>Candidatus Aquitaenariimonas</taxon>
    </lineage>
</organism>
<comment type="catalytic activity">
    <reaction evidence="10 11">
        <text>tRNA(Arg) + L-arginine + ATP = L-arginyl-tRNA(Arg) + AMP + diphosphate</text>
        <dbReference type="Rhea" id="RHEA:20301"/>
        <dbReference type="Rhea" id="RHEA-COMP:9658"/>
        <dbReference type="Rhea" id="RHEA-COMP:9673"/>
        <dbReference type="ChEBI" id="CHEBI:30616"/>
        <dbReference type="ChEBI" id="CHEBI:32682"/>
        <dbReference type="ChEBI" id="CHEBI:33019"/>
        <dbReference type="ChEBI" id="CHEBI:78442"/>
        <dbReference type="ChEBI" id="CHEBI:78513"/>
        <dbReference type="ChEBI" id="CHEBI:456215"/>
        <dbReference type="EC" id="6.1.1.19"/>
    </reaction>
</comment>
<evidence type="ECO:0000256" key="11">
    <source>
        <dbReference type="HAMAP-Rule" id="MF_00123"/>
    </source>
</evidence>
<dbReference type="FunFam" id="1.10.730.10:FF:000008">
    <property type="entry name" value="Arginine--tRNA ligase"/>
    <property type="match status" value="1"/>
</dbReference>
<dbReference type="InterPro" id="IPR008909">
    <property type="entry name" value="DALR_anticod-bd"/>
</dbReference>
<dbReference type="Gene3D" id="3.40.50.620">
    <property type="entry name" value="HUPs"/>
    <property type="match status" value="1"/>
</dbReference>
<dbReference type="InterPro" id="IPR035684">
    <property type="entry name" value="ArgRS_core"/>
</dbReference>
<feature type="short sequence motif" description="'HIGH' region" evidence="11">
    <location>
        <begin position="137"/>
        <end position="147"/>
    </location>
</feature>
<evidence type="ECO:0000313" key="16">
    <source>
        <dbReference type="Proteomes" id="UP000230052"/>
    </source>
</evidence>
<keyword evidence="4 11" id="KW-0963">Cytoplasm</keyword>
<dbReference type="InterPro" id="IPR001278">
    <property type="entry name" value="Arg-tRNA-ligase"/>
</dbReference>
<evidence type="ECO:0000256" key="2">
    <source>
        <dbReference type="ARBA" id="ARBA00005594"/>
    </source>
</evidence>
<dbReference type="Proteomes" id="UP000230052">
    <property type="component" value="Unassembled WGS sequence"/>
</dbReference>
<dbReference type="FunFam" id="3.40.50.620:FF:000062">
    <property type="entry name" value="Arginine--tRNA ligase"/>
    <property type="match status" value="1"/>
</dbReference>
<dbReference type="InterPro" id="IPR036695">
    <property type="entry name" value="Arg-tRNA-synth_N_sf"/>
</dbReference>
<protein>
    <recommendedName>
        <fullName evidence="11">Arginine--tRNA ligase</fullName>
        <ecNumber evidence="11">6.1.1.19</ecNumber>
    </recommendedName>
    <alternativeName>
        <fullName evidence="11">Arginyl-tRNA synthetase</fullName>
        <shortName evidence="11">ArgRS</shortName>
    </alternativeName>
</protein>
<dbReference type="CDD" id="cd00671">
    <property type="entry name" value="ArgRS_core"/>
    <property type="match status" value="1"/>
</dbReference>
<keyword evidence="7 11" id="KW-0067">ATP-binding</keyword>
<dbReference type="GO" id="GO:0005524">
    <property type="term" value="F:ATP binding"/>
    <property type="evidence" value="ECO:0007669"/>
    <property type="project" value="UniProtKB-UniRule"/>
</dbReference>
<evidence type="ECO:0000313" key="15">
    <source>
        <dbReference type="EMBL" id="PIU41528.1"/>
    </source>
</evidence>
<dbReference type="InterPro" id="IPR014729">
    <property type="entry name" value="Rossmann-like_a/b/a_fold"/>
</dbReference>
<dbReference type="PANTHER" id="PTHR11956:SF5">
    <property type="entry name" value="ARGININE--TRNA LIGASE, CYTOPLASMIC"/>
    <property type="match status" value="1"/>
</dbReference>
<dbReference type="PRINTS" id="PR01038">
    <property type="entry name" value="TRNASYNTHARG"/>
</dbReference>
<evidence type="ECO:0000256" key="6">
    <source>
        <dbReference type="ARBA" id="ARBA00022741"/>
    </source>
</evidence>
<gene>
    <name evidence="11" type="primary">argS</name>
    <name evidence="15" type="ORF">COS99_04955</name>
</gene>
<dbReference type="EC" id="6.1.1.19" evidence="11"/>
<keyword evidence="6 11" id="KW-0547">Nucleotide-binding</keyword>
<dbReference type="EMBL" id="PEWV01000051">
    <property type="protein sequence ID" value="PIU41528.1"/>
    <property type="molecule type" value="Genomic_DNA"/>
</dbReference>
<dbReference type="Pfam" id="PF00750">
    <property type="entry name" value="tRNA-synt_1d"/>
    <property type="match status" value="1"/>
</dbReference>
<dbReference type="SUPFAM" id="SSF55190">
    <property type="entry name" value="Arginyl-tRNA synthetase (ArgRS), N-terminal 'additional' domain"/>
    <property type="match status" value="1"/>
</dbReference>
<comment type="subunit">
    <text evidence="3 11">Monomer.</text>
</comment>
<sequence>MNKNLGDIIRDILVACQESLKSEFPAIKAIPVELEMPKDKNNGDLSTNLAFKLSRQLGGNPQEIAKILIENLKSLAEEKGVSELLDNIEIKSAGFINFWFSKKYLYGVLEEIEKNKEDYGRINVGKGKKIHIEFVSANPTGPLTIAHGRQAAVGDSLANILKAVNYKVQKEYYINDEGTQIEILGRSIMARYMEALGMKGDFPDNGYKGRYIYDIAKEIQEKYGDKNKDADLNYFIEFGVKVIMKTIEDDLEDFNVKFDVWYSQKSLTQKDMIKKVLETLKKDGYLYDKDGALWFSSQNLGDDKDRVVIKSNGSYTYLAPDIAYHDDKFKRGFEKLINIWGPDHHGYIPRLKAAVKALGYNPDDVSIVIIQLATLYRGNEVVPMSTREGQFVTLREVINEVGRDAGRFFFLMRKTDSHLDFDLELAKKTSLDNPVYYIQYAHARIANILDFAKDKYPNYNTTADPALLNTEEEIDILKHIRKLPYVLAAAAESLEPYFVVLYVQNLAALFHRFYTKHRVVTDDEPLSRARLELAYGVKTVLARCLSLLGVSAPTNM</sequence>
<dbReference type="Pfam" id="PF05746">
    <property type="entry name" value="DALR_1"/>
    <property type="match status" value="1"/>
</dbReference>
<dbReference type="SUPFAM" id="SSF47323">
    <property type="entry name" value="Anticodon-binding domain of a subclass of class I aminoacyl-tRNA synthetases"/>
    <property type="match status" value="1"/>
</dbReference>
<dbReference type="Pfam" id="PF03485">
    <property type="entry name" value="Arg_tRNA_synt_N"/>
    <property type="match status" value="1"/>
</dbReference>
<comment type="similarity">
    <text evidence="2 11 12">Belongs to the class-I aminoacyl-tRNA synthetase family.</text>
</comment>
<keyword evidence="9 11" id="KW-0030">Aminoacyl-tRNA synthetase</keyword>
<dbReference type="NCBIfam" id="TIGR00456">
    <property type="entry name" value="argS"/>
    <property type="match status" value="1"/>
</dbReference>
<keyword evidence="5 11" id="KW-0436">Ligase</keyword>
<evidence type="ECO:0000256" key="4">
    <source>
        <dbReference type="ARBA" id="ARBA00022490"/>
    </source>
</evidence>
<feature type="domain" description="DALR anticodon binding" evidence="13">
    <location>
        <begin position="438"/>
        <end position="556"/>
    </location>
</feature>
<feature type="domain" description="Arginyl tRNA synthetase N-terminal" evidence="14">
    <location>
        <begin position="10"/>
        <end position="100"/>
    </location>
</feature>
<comment type="subcellular location">
    <subcellularLocation>
        <location evidence="1 11">Cytoplasm</location>
    </subcellularLocation>
</comment>
<dbReference type="AlphaFoldDB" id="A0A2J0KSN1"/>
<accession>A0A2J0KSN1</accession>
<dbReference type="GO" id="GO:0006420">
    <property type="term" value="P:arginyl-tRNA aminoacylation"/>
    <property type="evidence" value="ECO:0007669"/>
    <property type="project" value="UniProtKB-UniRule"/>
</dbReference>
<dbReference type="GO" id="GO:0004814">
    <property type="term" value="F:arginine-tRNA ligase activity"/>
    <property type="evidence" value="ECO:0007669"/>
    <property type="project" value="UniProtKB-UniRule"/>
</dbReference>
<dbReference type="SMART" id="SM00836">
    <property type="entry name" value="DALR_1"/>
    <property type="match status" value="1"/>
</dbReference>
<dbReference type="SUPFAM" id="SSF52374">
    <property type="entry name" value="Nucleotidylyl transferase"/>
    <property type="match status" value="1"/>
</dbReference>
<evidence type="ECO:0000256" key="12">
    <source>
        <dbReference type="RuleBase" id="RU363038"/>
    </source>
</evidence>